<dbReference type="SMR" id="A0A067G415"/>
<dbReference type="EMBL" id="KK784884">
    <property type="protein sequence ID" value="KDO74374.1"/>
    <property type="molecule type" value="Genomic_DNA"/>
</dbReference>
<organism evidence="2 3">
    <name type="scientific">Citrus sinensis</name>
    <name type="common">Sweet orange</name>
    <name type="synonym">Citrus aurantium var. sinensis</name>
    <dbReference type="NCBI Taxonomy" id="2711"/>
    <lineage>
        <taxon>Eukaryota</taxon>
        <taxon>Viridiplantae</taxon>
        <taxon>Streptophyta</taxon>
        <taxon>Embryophyta</taxon>
        <taxon>Tracheophyta</taxon>
        <taxon>Spermatophyta</taxon>
        <taxon>Magnoliopsida</taxon>
        <taxon>eudicotyledons</taxon>
        <taxon>Gunneridae</taxon>
        <taxon>Pentapetalae</taxon>
        <taxon>rosids</taxon>
        <taxon>malvids</taxon>
        <taxon>Sapindales</taxon>
        <taxon>Rutaceae</taxon>
        <taxon>Aurantioideae</taxon>
        <taxon>Citrus</taxon>
    </lineage>
</organism>
<evidence type="ECO:0000313" key="2">
    <source>
        <dbReference type="EMBL" id="KDO74374.1"/>
    </source>
</evidence>
<reference evidence="2 3" key="1">
    <citation type="submission" date="2014-04" db="EMBL/GenBank/DDBJ databases">
        <authorList>
            <consortium name="International Citrus Genome Consortium"/>
            <person name="Gmitter F."/>
            <person name="Chen C."/>
            <person name="Farmerie W."/>
            <person name="Harkins T."/>
            <person name="Desany B."/>
            <person name="Mohiuddin M."/>
            <person name="Kodira C."/>
            <person name="Borodovsky M."/>
            <person name="Lomsadze A."/>
            <person name="Burns P."/>
            <person name="Jenkins J."/>
            <person name="Prochnik S."/>
            <person name="Shu S."/>
            <person name="Chapman J."/>
            <person name="Pitluck S."/>
            <person name="Schmutz J."/>
            <person name="Rokhsar D."/>
        </authorList>
    </citation>
    <scope>NUCLEOTIDE SEQUENCE</scope>
</reference>
<keyword evidence="1" id="KW-1133">Transmembrane helix</keyword>
<evidence type="ECO:0000256" key="1">
    <source>
        <dbReference type="SAM" id="Phobius"/>
    </source>
</evidence>
<sequence length="83" mass="9879">MATKIKCLESLLSVLEASILFYKFWPYTLVPRSRNTYLYLILFLSRFYGMYLDLILWVSISSHITRPYAHKPQSYNMYPNPCS</sequence>
<accession>A0A067G415</accession>
<protein>
    <submittedName>
        <fullName evidence="2">Uncharacterized protein</fullName>
    </submittedName>
</protein>
<keyword evidence="1" id="KW-0472">Membrane</keyword>
<dbReference type="Proteomes" id="UP000027120">
    <property type="component" value="Unassembled WGS sequence"/>
</dbReference>
<keyword evidence="1" id="KW-0812">Transmembrane</keyword>
<gene>
    <name evidence="2" type="ORF">CISIN_1g034796mg</name>
</gene>
<keyword evidence="3" id="KW-1185">Reference proteome</keyword>
<feature type="transmembrane region" description="Helical" evidence="1">
    <location>
        <begin position="7"/>
        <end position="25"/>
    </location>
</feature>
<evidence type="ECO:0000313" key="3">
    <source>
        <dbReference type="Proteomes" id="UP000027120"/>
    </source>
</evidence>
<name>A0A067G415_CITSI</name>
<proteinExistence type="predicted"/>
<feature type="transmembrane region" description="Helical" evidence="1">
    <location>
        <begin position="37"/>
        <end position="58"/>
    </location>
</feature>
<dbReference type="AlphaFoldDB" id="A0A067G415"/>